<dbReference type="SUPFAM" id="SSF48371">
    <property type="entry name" value="ARM repeat"/>
    <property type="match status" value="1"/>
</dbReference>
<dbReference type="Gene3D" id="1.25.10.10">
    <property type="entry name" value="Leucine-rich Repeat Variant"/>
    <property type="match status" value="2"/>
</dbReference>
<evidence type="ECO:0000313" key="5">
    <source>
        <dbReference type="Proteomes" id="UP001620626"/>
    </source>
</evidence>
<organism evidence="4 5">
    <name type="scientific">Heterodera trifolii</name>
    <dbReference type="NCBI Taxonomy" id="157864"/>
    <lineage>
        <taxon>Eukaryota</taxon>
        <taxon>Metazoa</taxon>
        <taxon>Ecdysozoa</taxon>
        <taxon>Nematoda</taxon>
        <taxon>Chromadorea</taxon>
        <taxon>Rhabditida</taxon>
        <taxon>Tylenchina</taxon>
        <taxon>Tylenchomorpha</taxon>
        <taxon>Tylenchoidea</taxon>
        <taxon>Heteroderidae</taxon>
        <taxon>Heteroderinae</taxon>
        <taxon>Heterodera</taxon>
    </lineage>
</organism>
<protein>
    <submittedName>
        <fullName evidence="4">Uncharacterized protein</fullName>
    </submittedName>
</protein>
<keyword evidence="2" id="KW-0813">Transport</keyword>
<evidence type="ECO:0000313" key="4">
    <source>
        <dbReference type="EMBL" id="KAL3107492.1"/>
    </source>
</evidence>
<dbReference type="PANTHER" id="PTHR23316">
    <property type="entry name" value="IMPORTIN ALPHA"/>
    <property type="match status" value="1"/>
</dbReference>
<gene>
    <name evidence="4" type="ORF">niasHT_014209</name>
</gene>
<comment type="caution">
    <text evidence="4">The sequence shown here is derived from an EMBL/GenBank/DDBJ whole genome shotgun (WGS) entry which is preliminary data.</text>
</comment>
<dbReference type="SMART" id="SM00185">
    <property type="entry name" value="ARM"/>
    <property type="match status" value="4"/>
</dbReference>
<sequence length="501" mass="56393">MLFLKIAIPSSQMGQQQKLVEKAKSNDKGEKLKAVTEIHRMLKDGLENDAVMPLINEFISAGVLDPLVDCLTQSKVSDRQLVANAMVALAIIASQKSEPILELQNVMDYLNYGHKYLREDEENKNVASILKNFMHNDIENAKSKDPVEKIEGVTKIHRILKECQINDCSLMPMTNELISAGALGPLVDCLSKDNASNPQLVSNVMATLAIIATQKAEHIFEVQNVMDYLNYWLMNSRDEEVKKNAASILKNFMYKLVVMAEDRRQVEKLEATTKIREMFDLILKGNVDVQLINECISLNVFGFLVDCLSTDNASHPQLVANAMVALAIIASQKSEPILELQNVMDYLNYGHKYLREDEENKNVASILKNFMHNDIENAKSKDPVEKIEGVTKIHRILKECQINDCSLMPMTNELISAGALGPLVDCLSKDNASNPQLVSNVMATLAIIATQKAEHIFEVQNVMDYLNYWLMNSRDEEVKKNAASILKNFMYKVRILDGIMR</sequence>
<evidence type="ECO:0000256" key="1">
    <source>
        <dbReference type="ARBA" id="ARBA00010394"/>
    </source>
</evidence>
<accession>A0ABD2KX29</accession>
<comment type="similarity">
    <text evidence="1">Belongs to the importin alpha family.</text>
</comment>
<reference evidence="4 5" key="1">
    <citation type="submission" date="2024-10" db="EMBL/GenBank/DDBJ databases">
        <authorList>
            <person name="Kim D."/>
        </authorList>
    </citation>
    <scope>NUCLEOTIDE SEQUENCE [LARGE SCALE GENOMIC DNA]</scope>
    <source>
        <strain evidence="4">BH-2024</strain>
    </source>
</reference>
<dbReference type="GO" id="GO:0015031">
    <property type="term" value="P:protein transport"/>
    <property type="evidence" value="ECO:0007669"/>
    <property type="project" value="UniProtKB-KW"/>
</dbReference>
<name>A0ABD2KX29_9BILA</name>
<dbReference type="InterPro" id="IPR011989">
    <property type="entry name" value="ARM-like"/>
</dbReference>
<dbReference type="EMBL" id="JBICBT010000616">
    <property type="protein sequence ID" value="KAL3107492.1"/>
    <property type="molecule type" value="Genomic_DNA"/>
</dbReference>
<dbReference type="AlphaFoldDB" id="A0ABD2KX29"/>
<keyword evidence="5" id="KW-1185">Reference proteome</keyword>
<dbReference type="InterPro" id="IPR000225">
    <property type="entry name" value="Armadillo"/>
</dbReference>
<keyword evidence="3" id="KW-0653">Protein transport</keyword>
<dbReference type="InterPro" id="IPR016024">
    <property type="entry name" value="ARM-type_fold"/>
</dbReference>
<evidence type="ECO:0000256" key="3">
    <source>
        <dbReference type="ARBA" id="ARBA00022927"/>
    </source>
</evidence>
<proteinExistence type="inferred from homology"/>
<evidence type="ECO:0000256" key="2">
    <source>
        <dbReference type="ARBA" id="ARBA00022448"/>
    </source>
</evidence>
<dbReference type="Proteomes" id="UP001620626">
    <property type="component" value="Unassembled WGS sequence"/>
</dbReference>